<gene>
    <name evidence="2" type="ORF">DGD08_08425</name>
</gene>
<organism evidence="2 3">
    <name type="scientific">Gemmatimonas aurantiaca</name>
    <dbReference type="NCBI Taxonomy" id="173480"/>
    <lineage>
        <taxon>Bacteria</taxon>
        <taxon>Pseudomonadati</taxon>
        <taxon>Gemmatimonadota</taxon>
        <taxon>Gemmatimonadia</taxon>
        <taxon>Gemmatimonadales</taxon>
        <taxon>Gemmatimonadaceae</taxon>
        <taxon>Gemmatimonas</taxon>
    </lineage>
</organism>
<dbReference type="AlphaFoldDB" id="A0A3D4V7W0"/>
<evidence type="ECO:0000256" key="1">
    <source>
        <dbReference type="SAM" id="MobiDB-lite"/>
    </source>
</evidence>
<proteinExistence type="predicted"/>
<evidence type="ECO:0000313" key="2">
    <source>
        <dbReference type="EMBL" id="HCT57223.1"/>
    </source>
</evidence>
<dbReference type="EMBL" id="DPIY01000007">
    <property type="protein sequence ID" value="HCT57223.1"/>
    <property type="molecule type" value="Genomic_DNA"/>
</dbReference>
<protein>
    <submittedName>
        <fullName evidence="2">Uncharacterized protein</fullName>
    </submittedName>
</protein>
<dbReference type="Proteomes" id="UP000264071">
    <property type="component" value="Unassembled WGS sequence"/>
</dbReference>
<reference evidence="2 3" key="1">
    <citation type="journal article" date="2018" name="Nat. Biotechnol.">
        <title>A standardized bacterial taxonomy based on genome phylogeny substantially revises the tree of life.</title>
        <authorList>
            <person name="Parks D.H."/>
            <person name="Chuvochina M."/>
            <person name="Waite D.W."/>
            <person name="Rinke C."/>
            <person name="Skarshewski A."/>
            <person name="Chaumeil P.A."/>
            <person name="Hugenholtz P."/>
        </authorList>
    </citation>
    <scope>NUCLEOTIDE SEQUENCE [LARGE SCALE GENOMIC DNA]</scope>
    <source>
        <strain evidence="2">UBA8844</strain>
    </source>
</reference>
<sequence length="146" mass="16611">MEPPKKLGLEPDDESLVWLRARISHRREMGARVSTIAADMGVLQVTLSKFLDNEDRKPLPQTWALYRRWYAKEMGAEVPISELQQKATKALDLFREGQEILEEVVSHIKRLPVSPDEKASIDAADLPMPEDAESQPQDPHRRADGE</sequence>
<feature type="region of interest" description="Disordered" evidence="1">
    <location>
        <begin position="116"/>
        <end position="146"/>
    </location>
</feature>
<comment type="caution">
    <text evidence="2">The sequence shown here is derived from an EMBL/GenBank/DDBJ whole genome shotgun (WGS) entry which is preliminary data.</text>
</comment>
<evidence type="ECO:0000313" key="3">
    <source>
        <dbReference type="Proteomes" id="UP000264071"/>
    </source>
</evidence>
<name>A0A3D4V7W0_9BACT</name>
<accession>A0A3D4V7W0</accession>